<accession>A0A6A4WRQ0</accession>
<name>A0A6A4WRQ0_AMPAM</name>
<reference evidence="1 2" key="1">
    <citation type="submission" date="2019-07" db="EMBL/GenBank/DDBJ databases">
        <title>Draft genome assembly of a fouling barnacle, Amphibalanus amphitrite (Darwin, 1854): The first reference genome for Thecostraca.</title>
        <authorList>
            <person name="Kim W."/>
        </authorList>
    </citation>
    <scope>NUCLEOTIDE SEQUENCE [LARGE SCALE GENOMIC DNA]</scope>
    <source>
        <strain evidence="1">SNU_AA5</strain>
        <tissue evidence="1">Soma without cirri and trophi</tissue>
    </source>
</reference>
<comment type="caution">
    <text evidence="1">The sequence shown here is derived from an EMBL/GenBank/DDBJ whole genome shotgun (WGS) entry which is preliminary data.</text>
</comment>
<evidence type="ECO:0000313" key="2">
    <source>
        <dbReference type="Proteomes" id="UP000440578"/>
    </source>
</evidence>
<proteinExistence type="predicted"/>
<sequence>MTSRDDVVLLAEEHPLLGSALRQLHAATRSLQLAAPVGRLRWAPTMPPAKTCVLWLHEATWRRIHSTRPARLLRRWGNRCRRMLVVESAKDIERSVSRKLLRFDQAETVSVVMISKDLRSAQVFAHTIDCVDRTLLGTSLVANATARTPGDVAVVPERRTSGCRGGCGRGPTWFVEGRGELRGHTLRVATTAAVDTIYARFVTENGVRRTVGVEVNMLKMVSEALGFKYELTEPTDLHGLFGQEENGVVLWSNPRTAAGRACARPCRRHRWPPRLHACERLCRRQLTARRAAELARATRRGARHTCYLLDIFSA</sequence>
<dbReference type="EMBL" id="VIIS01000810">
    <property type="protein sequence ID" value="KAF0304801.1"/>
    <property type="molecule type" value="Genomic_DNA"/>
</dbReference>
<evidence type="ECO:0000313" key="1">
    <source>
        <dbReference type="EMBL" id="KAF0304801.1"/>
    </source>
</evidence>
<dbReference type="AlphaFoldDB" id="A0A6A4WRQ0"/>
<keyword evidence="2" id="KW-1185">Reference proteome</keyword>
<protein>
    <submittedName>
        <fullName evidence="1">Uncharacterized protein</fullName>
    </submittedName>
</protein>
<dbReference type="Proteomes" id="UP000440578">
    <property type="component" value="Unassembled WGS sequence"/>
</dbReference>
<organism evidence="1 2">
    <name type="scientific">Amphibalanus amphitrite</name>
    <name type="common">Striped barnacle</name>
    <name type="synonym">Balanus amphitrite</name>
    <dbReference type="NCBI Taxonomy" id="1232801"/>
    <lineage>
        <taxon>Eukaryota</taxon>
        <taxon>Metazoa</taxon>
        <taxon>Ecdysozoa</taxon>
        <taxon>Arthropoda</taxon>
        <taxon>Crustacea</taxon>
        <taxon>Multicrustacea</taxon>
        <taxon>Cirripedia</taxon>
        <taxon>Thoracica</taxon>
        <taxon>Thoracicalcarea</taxon>
        <taxon>Balanomorpha</taxon>
        <taxon>Balanoidea</taxon>
        <taxon>Balanidae</taxon>
        <taxon>Amphibalaninae</taxon>
        <taxon>Amphibalanus</taxon>
    </lineage>
</organism>
<dbReference type="Gene3D" id="3.40.190.10">
    <property type="entry name" value="Periplasmic binding protein-like II"/>
    <property type="match status" value="1"/>
</dbReference>
<gene>
    <name evidence="1" type="ORF">FJT64_023461</name>
</gene>